<dbReference type="AlphaFoldDB" id="A0A1L9PLZ9"/>
<dbReference type="VEuPathDB" id="FungiDB:ASPVEDRAFT_41950"/>
<dbReference type="RefSeq" id="XP_040668207.1">
    <property type="nucleotide sequence ID" value="XM_040812470.1"/>
</dbReference>
<evidence type="ECO:0000313" key="2">
    <source>
        <dbReference type="EMBL" id="OJJ02445.1"/>
    </source>
</evidence>
<reference evidence="3" key="1">
    <citation type="journal article" date="2017" name="Genome Biol.">
        <title>Comparative genomics reveals high biological diversity and specific adaptations in the industrially and medically important fungal genus Aspergillus.</title>
        <authorList>
            <person name="de Vries R.P."/>
            <person name="Riley R."/>
            <person name="Wiebenga A."/>
            <person name="Aguilar-Osorio G."/>
            <person name="Amillis S."/>
            <person name="Uchima C.A."/>
            <person name="Anderluh G."/>
            <person name="Asadollahi M."/>
            <person name="Askin M."/>
            <person name="Barry K."/>
            <person name="Battaglia E."/>
            <person name="Bayram O."/>
            <person name="Benocci T."/>
            <person name="Braus-Stromeyer S.A."/>
            <person name="Caldana C."/>
            <person name="Canovas D."/>
            <person name="Cerqueira G.C."/>
            <person name="Chen F."/>
            <person name="Chen W."/>
            <person name="Choi C."/>
            <person name="Clum A."/>
            <person name="Dos Santos R.A."/>
            <person name="Damasio A.R."/>
            <person name="Diallinas G."/>
            <person name="Emri T."/>
            <person name="Fekete E."/>
            <person name="Flipphi M."/>
            <person name="Freyberg S."/>
            <person name="Gallo A."/>
            <person name="Gournas C."/>
            <person name="Habgood R."/>
            <person name="Hainaut M."/>
            <person name="Harispe M.L."/>
            <person name="Henrissat B."/>
            <person name="Hilden K.S."/>
            <person name="Hope R."/>
            <person name="Hossain A."/>
            <person name="Karabika E."/>
            <person name="Karaffa L."/>
            <person name="Karanyi Z."/>
            <person name="Krasevec N."/>
            <person name="Kuo A."/>
            <person name="Kusch H."/>
            <person name="LaButti K."/>
            <person name="Lagendijk E.L."/>
            <person name="Lapidus A."/>
            <person name="Levasseur A."/>
            <person name="Lindquist E."/>
            <person name="Lipzen A."/>
            <person name="Logrieco A.F."/>
            <person name="MacCabe A."/>
            <person name="Maekelae M.R."/>
            <person name="Malavazi I."/>
            <person name="Melin P."/>
            <person name="Meyer V."/>
            <person name="Mielnichuk N."/>
            <person name="Miskei M."/>
            <person name="Molnar A.P."/>
            <person name="Mule G."/>
            <person name="Ngan C.Y."/>
            <person name="Orejas M."/>
            <person name="Orosz E."/>
            <person name="Ouedraogo J.P."/>
            <person name="Overkamp K.M."/>
            <person name="Park H.-S."/>
            <person name="Perrone G."/>
            <person name="Piumi F."/>
            <person name="Punt P.J."/>
            <person name="Ram A.F."/>
            <person name="Ramon A."/>
            <person name="Rauscher S."/>
            <person name="Record E."/>
            <person name="Riano-Pachon D.M."/>
            <person name="Robert V."/>
            <person name="Roehrig J."/>
            <person name="Ruller R."/>
            <person name="Salamov A."/>
            <person name="Salih N.S."/>
            <person name="Samson R.A."/>
            <person name="Sandor E."/>
            <person name="Sanguinetti M."/>
            <person name="Schuetze T."/>
            <person name="Sepcic K."/>
            <person name="Shelest E."/>
            <person name="Sherlock G."/>
            <person name="Sophianopoulou V."/>
            <person name="Squina F.M."/>
            <person name="Sun H."/>
            <person name="Susca A."/>
            <person name="Todd R.B."/>
            <person name="Tsang A."/>
            <person name="Unkles S.E."/>
            <person name="van de Wiele N."/>
            <person name="van Rossen-Uffink D."/>
            <person name="Oliveira J.V."/>
            <person name="Vesth T.C."/>
            <person name="Visser J."/>
            <person name="Yu J.-H."/>
            <person name="Zhou M."/>
            <person name="Andersen M.R."/>
            <person name="Archer D.B."/>
            <person name="Baker S.E."/>
            <person name="Benoit I."/>
            <person name="Brakhage A.A."/>
            <person name="Braus G.H."/>
            <person name="Fischer R."/>
            <person name="Frisvad J.C."/>
            <person name="Goldman G.H."/>
            <person name="Houbraken J."/>
            <person name="Oakley B."/>
            <person name="Pocsi I."/>
            <person name="Scazzocchio C."/>
            <person name="Seiboth B."/>
            <person name="vanKuyk P.A."/>
            <person name="Wortman J."/>
            <person name="Dyer P.S."/>
            <person name="Grigoriev I.V."/>
        </authorList>
    </citation>
    <scope>NUCLEOTIDE SEQUENCE [LARGE SCALE GENOMIC DNA]</scope>
    <source>
        <strain evidence="3">CBS 583.65</strain>
    </source>
</reference>
<feature type="compositionally biased region" description="Polar residues" evidence="1">
    <location>
        <begin position="64"/>
        <end position="75"/>
    </location>
</feature>
<organism evidence="2 3">
    <name type="scientific">Aspergillus versicolor CBS 583.65</name>
    <dbReference type="NCBI Taxonomy" id="1036611"/>
    <lineage>
        <taxon>Eukaryota</taxon>
        <taxon>Fungi</taxon>
        <taxon>Dikarya</taxon>
        <taxon>Ascomycota</taxon>
        <taxon>Pezizomycotina</taxon>
        <taxon>Eurotiomycetes</taxon>
        <taxon>Eurotiomycetidae</taxon>
        <taxon>Eurotiales</taxon>
        <taxon>Aspergillaceae</taxon>
        <taxon>Aspergillus</taxon>
        <taxon>Aspergillus subgen. Nidulantes</taxon>
    </lineage>
</organism>
<gene>
    <name evidence="2" type="ORF">ASPVEDRAFT_41950</name>
</gene>
<keyword evidence="3" id="KW-1185">Reference proteome</keyword>
<name>A0A1L9PLZ9_ASPVE</name>
<dbReference type="OrthoDB" id="5336357at2759"/>
<feature type="compositionally biased region" description="Basic residues" evidence="1">
    <location>
        <begin position="33"/>
        <end position="43"/>
    </location>
</feature>
<feature type="region of interest" description="Disordered" evidence="1">
    <location>
        <begin position="1"/>
        <end position="50"/>
    </location>
</feature>
<dbReference type="EMBL" id="KV878129">
    <property type="protein sequence ID" value="OJJ02445.1"/>
    <property type="molecule type" value="Genomic_DNA"/>
</dbReference>
<evidence type="ECO:0000313" key="3">
    <source>
        <dbReference type="Proteomes" id="UP000184073"/>
    </source>
</evidence>
<dbReference type="Proteomes" id="UP000184073">
    <property type="component" value="Unassembled WGS sequence"/>
</dbReference>
<accession>A0A1L9PLZ9</accession>
<evidence type="ECO:0000256" key="1">
    <source>
        <dbReference type="SAM" id="MobiDB-lite"/>
    </source>
</evidence>
<dbReference type="STRING" id="1036611.A0A1L9PLZ9"/>
<dbReference type="GeneID" id="63727981"/>
<feature type="region of interest" description="Disordered" evidence="1">
    <location>
        <begin position="64"/>
        <end position="90"/>
    </location>
</feature>
<feature type="region of interest" description="Disordered" evidence="1">
    <location>
        <begin position="133"/>
        <end position="186"/>
    </location>
</feature>
<sequence>MSLKRKASFPSIASPQSAQGFIGLPSMDDSPRHLHCRTRKRVRNDRPDDQTVYQNTLRLLFTAQQQAQQVSTPPANQDEDMETDTPAPAADSRQQILLQFFRPAQTTRQLCPSTPISQFSSEVLQGGNVFPQGPGFGGASPLTSKDGDAMTLAPQPVDRDMDIDMETESNESSPAPRQWTGPVGWM</sequence>
<protein>
    <submittedName>
        <fullName evidence="2">Uncharacterized protein</fullName>
    </submittedName>
</protein>
<proteinExistence type="predicted"/>